<protein>
    <submittedName>
        <fullName evidence="1">Protein GrpE</fullName>
    </submittedName>
</protein>
<gene>
    <name evidence="1" type="ORF">CFLV_05030</name>
</gene>
<dbReference type="EMBL" id="CP009246">
    <property type="protein sequence ID" value="APT86605.1"/>
    <property type="molecule type" value="Genomic_DNA"/>
</dbReference>
<organism evidence="1 2">
    <name type="scientific">Corynebacterium flavescens</name>
    <dbReference type="NCBI Taxonomy" id="28028"/>
    <lineage>
        <taxon>Bacteria</taxon>
        <taxon>Bacillati</taxon>
        <taxon>Actinomycetota</taxon>
        <taxon>Actinomycetes</taxon>
        <taxon>Mycobacteriales</taxon>
        <taxon>Corynebacteriaceae</taxon>
        <taxon>Corynebacterium</taxon>
    </lineage>
</organism>
<dbReference type="KEGG" id="cfc:CFLV_05030"/>
<dbReference type="STRING" id="28028.CFLV_05030"/>
<dbReference type="RefSeq" id="WP_075729602.1">
    <property type="nucleotide sequence ID" value="NZ_BJNB01000001.1"/>
</dbReference>
<dbReference type="Proteomes" id="UP000185479">
    <property type="component" value="Chromosome"/>
</dbReference>
<dbReference type="GeneID" id="82880077"/>
<dbReference type="OrthoDB" id="4420078at2"/>
<evidence type="ECO:0000313" key="2">
    <source>
        <dbReference type="Proteomes" id="UP000185479"/>
    </source>
</evidence>
<proteinExistence type="predicted"/>
<dbReference type="AlphaFoldDB" id="A0A1L7CLD4"/>
<keyword evidence="2" id="KW-1185">Reference proteome</keyword>
<reference evidence="1 2" key="1">
    <citation type="submission" date="2014-08" db="EMBL/GenBank/DDBJ databases">
        <title>Complete genome sequence of Corynebacterium flavescens OJ8(T)(=DSM 20296(T)), isolated from cheese.</title>
        <authorList>
            <person name="Ruckert C."/>
            <person name="Albersmeier A."/>
            <person name="Winkler A."/>
            <person name="Kalinowski J."/>
        </authorList>
    </citation>
    <scope>NUCLEOTIDE SEQUENCE [LARGE SCALE GENOMIC DNA]</scope>
    <source>
        <strain evidence="1 2">OJ8</strain>
    </source>
</reference>
<sequence length="91" mass="10232">MMGQELFEHPHRQYREYGITALTELSSRIGNPEDPNMDAMEEALANSPEDAITFDEDTDLWITGPDEAIEAMFDDREAFVAALLEDVDPGL</sequence>
<evidence type="ECO:0000313" key="1">
    <source>
        <dbReference type="EMBL" id="APT86605.1"/>
    </source>
</evidence>
<accession>A0A1L7CLD4</accession>
<name>A0A1L7CLD4_CORFL</name>